<comment type="similarity">
    <text evidence="1">Belongs to the PPR family. P subfamily.</text>
</comment>
<dbReference type="InterPro" id="IPR050667">
    <property type="entry name" value="PPR-containing_protein"/>
</dbReference>
<dbReference type="Gramene" id="ONK72168">
    <property type="protein sequence ID" value="ONK72168"/>
    <property type="gene ID" value="A4U43_C04F16490"/>
</dbReference>
<keyword evidence="2" id="KW-0677">Repeat</keyword>
<dbReference type="InterPro" id="IPR011990">
    <property type="entry name" value="TPR-like_helical_dom_sf"/>
</dbReference>
<dbReference type="PROSITE" id="PS51375">
    <property type="entry name" value="PPR"/>
    <property type="match status" value="3"/>
</dbReference>
<dbReference type="PANTHER" id="PTHR47939">
    <property type="entry name" value="MEMBRANE-ASSOCIATED SALT-INDUCIBLE PROTEIN-LIKE"/>
    <property type="match status" value="1"/>
</dbReference>
<proteinExistence type="inferred from homology"/>
<dbReference type="NCBIfam" id="TIGR00756">
    <property type="entry name" value="PPR"/>
    <property type="match status" value="3"/>
</dbReference>
<evidence type="ECO:0000256" key="3">
    <source>
        <dbReference type="PROSITE-ProRule" id="PRU00708"/>
    </source>
</evidence>
<dbReference type="Pfam" id="PF01535">
    <property type="entry name" value="PPR"/>
    <property type="match status" value="1"/>
</dbReference>
<dbReference type="Gene3D" id="1.25.40.10">
    <property type="entry name" value="Tetratricopeptide repeat domain"/>
    <property type="match status" value="2"/>
</dbReference>
<feature type="repeat" description="PPR" evidence="3">
    <location>
        <begin position="45"/>
        <end position="79"/>
    </location>
</feature>
<dbReference type="Pfam" id="PF12854">
    <property type="entry name" value="PPR_1"/>
    <property type="match status" value="1"/>
</dbReference>
<evidence type="ECO:0000256" key="1">
    <source>
        <dbReference type="ARBA" id="ARBA00007626"/>
    </source>
</evidence>
<dbReference type="EMBL" id="CM007384">
    <property type="protein sequence ID" value="ONK72168.1"/>
    <property type="molecule type" value="Genomic_DNA"/>
</dbReference>
<feature type="repeat" description="PPR" evidence="3">
    <location>
        <begin position="80"/>
        <end position="110"/>
    </location>
</feature>
<sequence>MVESKGLAPDIICYNAVLYGYMKSGDGDGFAGILGEIEKRGLEPNVFTYNCRIAMFCGKSQSFKGEEILDVMESKGLVPNLWSFNELIDGFCKEGDLESAVRVFKRMKVMKRANGKEGFSPNSRSYLLLTRSLVEKGEFGLGLEICKESLVRKFVPPFEIVKGLVEGLAKNEKVEEAKDIIEKMNLVVTGEAVDAWKKIENSLAL</sequence>
<evidence type="ECO:0000313" key="4">
    <source>
        <dbReference type="EMBL" id="ONK72168.1"/>
    </source>
</evidence>
<name>A0A5P1F1D0_ASPOF</name>
<dbReference type="PANTHER" id="PTHR47939:SF11">
    <property type="entry name" value="TETRATRICOPEPTIDE-LIKE HELICAL DOMAIN SUPERFAMILY"/>
    <property type="match status" value="1"/>
</dbReference>
<evidence type="ECO:0008006" key="6">
    <source>
        <dbReference type="Google" id="ProtNLM"/>
    </source>
</evidence>
<dbReference type="Pfam" id="PF13041">
    <property type="entry name" value="PPR_2"/>
    <property type="match status" value="1"/>
</dbReference>
<dbReference type="AlphaFoldDB" id="A0A5P1F1D0"/>
<evidence type="ECO:0000256" key="2">
    <source>
        <dbReference type="ARBA" id="ARBA00022737"/>
    </source>
</evidence>
<dbReference type="Proteomes" id="UP000243459">
    <property type="component" value="Chromosome 4"/>
</dbReference>
<gene>
    <name evidence="4" type="ORF">A4U43_C04F16490</name>
</gene>
<protein>
    <recommendedName>
        <fullName evidence="6">Pentacotripeptide-repeat region of PRORP domain-containing protein</fullName>
    </recommendedName>
</protein>
<feature type="repeat" description="PPR" evidence="3">
    <location>
        <begin position="10"/>
        <end position="44"/>
    </location>
</feature>
<reference evidence="5" key="1">
    <citation type="journal article" date="2017" name="Nat. Commun.">
        <title>The asparagus genome sheds light on the origin and evolution of a young Y chromosome.</title>
        <authorList>
            <person name="Harkess A."/>
            <person name="Zhou J."/>
            <person name="Xu C."/>
            <person name="Bowers J.E."/>
            <person name="Van der Hulst R."/>
            <person name="Ayyampalayam S."/>
            <person name="Mercati F."/>
            <person name="Riccardi P."/>
            <person name="McKain M.R."/>
            <person name="Kakrana A."/>
            <person name="Tang H."/>
            <person name="Ray J."/>
            <person name="Groenendijk J."/>
            <person name="Arikit S."/>
            <person name="Mathioni S.M."/>
            <person name="Nakano M."/>
            <person name="Shan H."/>
            <person name="Telgmann-Rauber A."/>
            <person name="Kanno A."/>
            <person name="Yue Z."/>
            <person name="Chen H."/>
            <person name="Li W."/>
            <person name="Chen Y."/>
            <person name="Xu X."/>
            <person name="Zhang Y."/>
            <person name="Luo S."/>
            <person name="Chen H."/>
            <person name="Gao J."/>
            <person name="Mao Z."/>
            <person name="Pires J.C."/>
            <person name="Luo M."/>
            <person name="Kudrna D."/>
            <person name="Wing R.A."/>
            <person name="Meyers B.C."/>
            <person name="Yi K."/>
            <person name="Kong H."/>
            <person name="Lavrijsen P."/>
            <person name="Sunseri F."/>
            <person name="Falavigna A."/>
            <person name="Ye Y."/>
            <person name="Leebens-Mack J.H."/>
            <person name="Chen G."/>
        </authorList>
    </citation>
    <scope>NUCLEOTIDE SEQUENCE [LARGE SCALE GENOMIC DNA]</scope>
    <source>
        <strain evidence="5">cv. DH0086</strain>
    </source>
</reference>
<dbReference type="OMA" id="NCRIAMF"/>
<keyword evidence="5" id="KW-1185">Reference proteome</keyword>
<evidence type="ECO:0000313" key="5">
    <source>
        <dbReference type="Proteomes" id="UP000243459"/>
    </source>
</evidence>
<organism evidence="4 5">
    <name type="scientific">Asparagus officinalis</name>
    <name type="common">Garden asparagus</name>
    <dbReference type="NCBI Taxonomy" id="4686"/>
    <lineage>
        <taxon>Eukaryota</taxon>
        <taxon>Viridiplantae</taxon>
        <taxon>Streptophyta</taxon>
        <taxon>Embryophyta</taxon>
        <taxon>Tracheophyta</taxon>
        <taxon>Spermatophyta</taxon>
        <taxon>Magnoliopsida</taxon>
        <taxon>Liliopsida</taxon>
        <taxon>Asparagales</taxon>
        <taxon>Asparagaceae</taxon>
        <taxon>Asparagoideae</taxon>
        <taxon>Asparagus</taxon>
    </lineage>
</organism>
<dbReference type="InterPro" id="IPR002885">
    <property type="entry name" value="PPR_rpt"/>
</dbReference>
<accession>A0A5P1F1D0</accession>